<dbReference type="PANTHER" id="PTHR13847:SF289">
    <property type="entry name" value="GLYCINE OXIDASE"/>
    <property type="match status" value="1"/>
</dbReference>
<dbReference type="InterPro" id="IPR006076">
    <property type="entry name" value="FAD-dep_OxRdtase"/>
</dbReference>
<evidence type="ECO:0000256" key="1">
    <source>
        <dbReference type="ARBA" id="ARBA00023002"/>
    </source>
</evidence>
<organism evidence="3 4">
    <name type="scientific">Rhizobium grahamii</name>
    <dbReference type="NCBI Taxonomy" id="1120045"/>
    <lineage>
        <taxon>Bacteria</taxon>
        <taxon>Pseudomonadati</taxon>
        <taxon>Pseudomonadota</taxon>
        <taxon>Alphaproteobacteria</taxon>
        <taxon>Hyphomicrobiales</taxon>
        <taxon>Rhizobiaceae</taxon>
        <taxon>Rhizobium/Agrobacterium group</taxon>
        <taxon>Rhizobium</taxon>
    </lineage>
</organism>
<dbReference type="SUPFAM" id="SSF51905">
    <property type="entry name" value="FAD/NAD(P)-binding domain"/>
    <property type="match status" value="1"/>
</dbReference>
<proteinExistence type="predicted"/>
<dbReference type="OrthoDB" id="8993739at2"/>
<feature type="domain" description="FAD dependent oxidoreductase" evidence="2">
    <location>
        <begin position="6"/>
        <end position="334"/>
    </location>
</feature>
<dbReference type="Pfam" id="PF01266">
    <property type="entry name" value="DAO"/>
    <property type="match status" value="1"/>
</dbReference>
<dbReference type="Proteomes" id="UP000254939">
    <property type="component" value="Unassembled WGS sequence"/>
</dbReference>
<dbReference type="AlphaFoldDB" id="A0A370KL52"/>
<dbReference type="Gene3D" id="3.30.9.10">
    <property type="entry name" value="D-Amino Acid Oxidase, subunit A, domain 2"/>
    <property type="match status" value="1"/>
</dbReference>
<dbReference type="EMBL" id="NAAC01000018">
    <property type="protein sequence ID" value="RDJ08823.1"/>
    <property type="molecule type" value="Genomic_DNA"/>
</dbReference>
<accession>A0A370KL52</accession>
<gene>
    <name evidence="3" type="ORF">B5K06_19925</name>
</gene>
<keyword evidence="1" id="KW-0560">Oxidoreductase</keyword>
<evidence type="ECO:0000259" key="2">
    <source>
        <dbReference type="Pfam" id="PF01266"/>
    </source>
</evidence>
<evidence type="ECO:0000313" key="4">
    <source>
        <dbReference type="Proteomes" id="UP000254939"/>
    </source>
</evidence>
<reference evidence="3 4" key="1">
    <citation type="submission" date="2017-03" db="EMBL/GenBank/DDBJ databases">
        <title>Genome analysis of Rhizobial strains effectives or ineffectives for nitrogen fixation isolated from bean seeds.</title>
        <authorList>
            <person name="Peralta H."/>
            <person name="Aguilar-Vera A."/>
            <person name="Mora Y."/>
            <person name="Vargas-Lagunas C."/>
            <person name="Girard L."/>
            <person name="Mora J."/>
        </authorList>
    </citation>
    <scope>NUCLEOTIDE SEQUENCE [LARGE SCALE GENOMIC DNA]</scope>
    <source>
        <strain evidence="3 4">CCGM3</strain>
    </source>
</reference>
<dbReference type="RefSeq" id="WP_114714422.1">
    <property type="nucleotide sequence ID" value="NZ_KZ857261.1"/>
</dbReference>
<dbReference type="InterPro" id="IPR036188">
    <property type="entry name" value="FAD/NAD-bd_sf"/>
</dbReference>
<dbReference type="PANTHER" id="PTHR13847">
    <property type="entry name" value="SARCOSINE DEHYDROGENASE-RELATED"/>
    <property type="match status" value="1"/>
</dbReference>
<protein>
    <submittedName>
        <fullName evidence="3">D-amino-acid oxidase</fullName>
    </submittedName>
</protein>
<comment type="caution">
    <text evidence="3">The sequence shown here is derived from an EMBL/GenBank/DDBJ whole genome shotgun (WGS) entry which is preliminary data.</text>
</comment>
<dbReference type="GO" id="GO:0016491">
    <property type="term" value="F:oxidoreductase activity"/>
    <property type="evidence" value="ECO:0007669"/>
    <property type="project" value="UniProtKB-KW"/>
</dbReference>
<dbReference type="GO" id="GO:0005737">
    <property type="term" value="C:cytoplasm"/>
    <property type="evidence" value="ECO:0007669"/>
    <property type="project" value="TreeGrafter"/>
</dbReference>
<evidence type="ECO:0000313" key="3">
    <source>
        <dbReference type="EMBL" id="RDJ08823.1"/>
    </source>
</evidence>
<name>A0A370KL52_9HYPH</name>
<sequence>MAAKQHVVVVGSGIIGASIAWHLTRSGAAVTMVAEDIGGIATPKSFAWINASWGNPEFYFHFRRRAMAEWKRLARDLLGLPLSWCGGICWDLPADQLEAFAVEHSSWGYGIERLDGAAIAAREPYLTQVPDLALSVAEEGAVEPVAAARLLIADAEARGARFVSAAVDGFVRSGERIAGVVSSAGMIDADHVVLAAGAGSVPLAASVGVTLPLEAPPGLIVHSRPFETRLNGLVMAPDLHMRQTADGRIIAGSDFGGTDPGTDQHATAAVLFARLKERLKGSERLSMEFFTVGYRPTPKDGFPIIGDCGQDGLYLAVMHSGVTLAPLVGLLASDEILTGDIEPSLGPFRLKRFG</sequence>
<dbReference type="Gene3D" id="3.50.50.60">
    <property type="entry name" value="FAD/NAD(P)-binding domain"/>
    <property type="match status" value="1"/>
</dbReference>